<evidence type="ECO:0000256" key="7">
    <source>
        <dbReference type="RuleBase" id="RU362096"/>
    </source>
</evidence>
<dbReference type="InterPro" id="IPR036860">
    <property type="entry name" value="SH2_dom_sf"/>
</dbReference>
<dbReference type="GO" id="GO:0004715">
    <property type="term" value="F:non-membrane spanning protein tyrosine kinase activity"/>
    <property type="evidence" value="ECO:0007669"/>
    <property type="project" value="UniProtKB-EC"/>
</dbReference>
<accession>A0A2A2K1E0</accession>
<sequence>MAASSNNKENYNYDVERLFVIYPYRAKKKDELSVSFGDEVIPLKHDEYAEFWLVAYSVPEKDGNRLQGLVPRLHLTKGFYKFSWFVGTMNTEEAINELMGNENREFLIRISDFKRPTEDGLMGQLVFSYKDKDAIRHSTVHHLKEMDGKGYFYVTCIDTINCTPFVDYYSATLKDLVTYLQNRLSSGQLYLASQVSLLPSKNKIKSEFSSEASSSSSYSVSTVGFSDSGDIVKIEKSTSEKQYKTTNTKGLKMMIVESEENTQAPPKPPRNFEVDKMHENQLEEEIFEFEVKYSERPIDVPEFMEREKSATKKNDYGHKHSDDVLLKNDDVMSEIDRIITELDDTIFEAERKNRDSEDALTRLKETPFTVSATRLHNGSRNLSPSPIPAKISQMPQKITPSENVPAKITPSEIIPAKNSFSGTKSETQSPGISLISEELTNKSFKNQKSDEYELSITRKAEEVPYLRWEEEMKPRLTVESVDSCGSPVNKPLWLSIPPSVYEEVITLEYCELQGKSKITLSPGIVLLIKGEEKDRILVQKIEDGEMGYLPKSKVSESVSKMSWNLGKVSRIEGDNRFADISNPVGSFYIRQKSSTEWVLTVKSSHRGICDHYRITWKDGYYILSNDLFFQSLHLLVDYCTENKFTRRSKRLPFELKEVASSNNQDQEKSPSKIISVTQRRVALMEKISLGTYAEIYIARLDGYEQVTAKVLECKEIARFKRESDLLSQFDHGNIVKIKATCFSQPPYLFLMEFMNRSLHDLLKLRPLNQDFGEFDNIAGQICSAMKYIQSRNIVHRNLKSSNVLCNNAENCPPKVKLADFSLAVFEGEKDETDLSRLPAFWTPPEILKGNQAAKLSDVWSFGVLLYEMINQTEVKYPESDPRKLHRLLEQGIRLKRPENVSDDLWVKIEKCWELEPKKRGSFTELFDFFDSSFIYSQLPWV</sequence>
<feature type="domain" description="Protein kinase" evidence="10">
    <location>
        <begin position="681"/>
        <end position="934"/>
    </location>
</feature>
<evidence type="ECO:0000256" key="3">
    <source>
        <dbReference type="ARBA" id="ARBA00022777"/>
    </source>
</evidence>
<evidence type="ECO:0000259" key="9">
    <source>
        <dbReference type="PROSITE" id="PS50001"/>
    </source>
</evidence>
<dbReference type="Pfam" id="PF07714">
    <property type="entry name" value="PK_Tyr_Ser-Thr"/>
    <property type="match status" value="1"/>
</dbReference>
<keyword evidence="1 7" id="KW-0808">Transferase</keyword>
<evidence type="ECO:0000256" key="5">
    <source>
        <dbReference type="ARBA" id="ARBA00023137"/>
    </source>
</evidence>
<dbReference type="SUPFAM" id="SSF56112">
    <property type="entry name" value="Protein kinase-like (PK-like)"/>
    <property type="match status" value="1"/>
</dbReference>
<dbReference type="PROSITE" id="PS50011">
    <property type="entry name" value="PROTEIN_KINASE_DOM"/>
    <property type="match status" value="1"/>
</dbReference>
<dbReference type="SMART" id="SM00252">
    <property type="entry name" value="SH2"/>
    <property type="match status" value="2"/>
</dbReference>
<reference evidence="11 12" key="1">
    <citation type="journal article" date="2017" name="Curr. Biol.">
        <title>Genome architecture and evolution of a unichromosomal asexual nematode.</title>
        <authorList>
            <person name="Fradin H."/>
            <person name="Zegar C."/>
            <person name="Gutwein M."/>
            <person name="Lucas J."/>
            <person name="Kovtun M."/>
            <person name="Corcoran D."/>
            <person name="Baugh L.R."/>
            <person name="Kiontke K."/>
            <person name="Gunsalus K."/>
            <person name="Fitch D.H."/>
            <person name="Piano F."/>
        </authorList>
    </citation>
    <scope>NUCLEOTIDE SEQUENCE [LARGE SCALE GENOMIC DNA]</scope>
    <source>
        <strain evidence="11">PF1309</strain>
    </source>
</reference>
<dbReference type="CDD" id="cd00173">
    <property type="entry name" value="SH2"/>
    <property type="match status" value="2"/>
</dbReference>
<evidence type="ECO:0000259" key="10">
    <source>
        <dbReference type="PROSITE" id="PS50011"/>
    </source>
</evidence>
<feature type="domain" description="SH2" evidence="9">
    <location>
        <begin position="84"/>
        <end position="184"/>
    </location>
</feature>
<name>A0A2A2K1E0_9BILA</name>
<dbReference type="PROSITE" id="PS50001">
    <property type="entry name" value="SH2"/>
    <property type="match status" value="2"/>
</dbReference>
<dbReference type="GO" id="GO:0005524">
    <property type="term" value="F:ATP binding"/>
    <property type="evidence" value="ECO:0007669"/>
    <property type="project" value="UniProtKB-KW"/>
</dbReference>
<dbReference type="Proteomes" id="UP000218231">
    <property type="component" value="Unassembled WGS sequence"/>
</dbReference>
<dbReference type="Gene3D" id="1.10.510.10">
    <property type="entry name" value="Transferase(Phosphotransferase) domain 1"/>
    <property type="match status" value="1"/>
</dbReference>
<protein>
    <recommendedName>
        <fullName evidence="7">Tyrosine-protein kinase</fullName>
        <ecNumber evidence="7">2.7.10.2</ecNumber>
    </recommendedName>
</protein>
<dbReference type="Gene3D" id="3.30.505.10">
    <property type="entry name" value="SH2 domain"/>
    <property type="match status" value="2"/>
</dbReference>
<keyword evidence="3 7" id="KW-0418">Kinase</keyword>
<keyword evidence="12" id="KW-1185">Reference proteome</keyword>
<evidence type="ECO:0000256" key="6">
    <source>
        <dbReference type="PROSITE-ProRule" id="PRU00191"/>
    </source>
</evidence>
<dbReference type="InterPro" id="IPR001245">
    <property type="entry name" value="Ser-Thr/Tyr_kinase_cat_dom"/>
</dbReference>
<evidence type="ECO:0000313" key="12">
    <source>
        <dbReference type="Proteomes" id="UP000218231"/>
    </source>
</evidence>
<keyword evidence="6" id="KW-0727">SH2 domain</keyword>
<dbReference type="OrthoDB" id="2672723at2759"/>
<dbReference type="InterPro" id="IPR050198">
    <property type="entry name" value="Non-receptor_tyrosine_kinases"/>
</dbReference>
<dbReference type="InterPro" id="IPR000980">
    <property type="entry name" value="SH2"/>
</dbReference>
<gene>
    <name evidence="11" type="ORF">WR25_04243</name>
</gene>
<comment type="caution">
    <text evidence="11">The sequence shown here is derived from an EMBL/GenBank/DDBJ whole genome shotgun (WGS) entry which is preliminary data.</text>
</comment>
<evidence type="ECO:0000256" key="8">
    <source>
        <dbReference type="SAM" id="MobiDB-lite"/>
    </source>
</evidence>
<keyword evidence="5 7" id="KW-0829">Tyrosine-protein kinase</keyword>
<evidence type="ECO:0000256" key="4">
    <source>
        <dbReference type="ARBA" id="ARBA00022840"/>
    </source>
</evidence>
<feature type="compositionally biased region" description="Polar residues" evidence="8">
    <location>
        <begin position="375"/>
        <end position="384"/>
    </location>
</feature>
<dbReference type="PANTHER" id="PTHR24418">
    <property type="entry name" value="TYROSINE-PROTEIN KINASE"/>
    <property type="match status" value="1"/>
</dbReference>
<dbReference type="InterPro" id="IPR011009">
    <property type="entry name" value="Kinase-like_dom_sf"/>
</dbReference>
<dbReference type="EMBL" id="LIAE01009884">
    <property type="protein sequence ID" value="PAV67738.1"/>
    <property type="molecule type" value="Genomic_DNA"/>
</dbReference>
<dbReference type="AlphaFoldDB" id="A0A2A2K1E0"/>
<organism evidence="11 12">
    <name type="scientific">Diploscapter pachys</name>
    <dbReference type="NCBI Taxonomy" id="2018661"/>
    <lineage>
        <taxon>Eukaryota</taxon>
        <taxon>Metazoa</taxon>
        <taxon>Ecdysozoa</taxon>
        <taxon>Nematoda</taxon>
        <taxon>Chromadorea</taxon>
        <taxon>Rhabditida</taxon>
        <taxon>Rhabditina</taxon>
        <taxon>Rhabditomorpha</taxon>
        <taxon>Rhabditoidea</taxon>
        <taxon>Rhabditidae</taxon>
        <taxon>Diploscapter</taxon>
    </lineage>
</organism>
<evidence type="ECO:0000256" key="1">
    <source>
        <dbReference type="ARBA" id="ARBA00022679"/>
    </source>
</evidence>
<comment type="catalytic activity">
    <reaction evidence="7">
        <text>L-tyrosyl-[protein] + ATP = O-phospho-L-tyrosyl-[protein] + ADP + H(+)</text>
        <dbReference type="Rhea" id="RHEA:10596"/>
        <dbReference type="Rhea" id="RHEA-COMP:10136"/>
        <dbReference type="Rhea" id="RHEA-COMP:20101"/>
        <dbReference type="ChEBI" id="CHEBI:15378"/>
        <dbReference type="ChEBI" id="CHEBI:30616"/>
        <dbReference type="ChEBI" id="CHEBI:46858"/>
        <dbReference type="ChEBI" id="CHEBI:61978"/>
        <dbReference type="ChEBI" id="CHEBI:456216"/>
        <dbReference type="EC" id="2.7.10.2"/>
    </reaction>
</comment>
<evidence type="ECO:0000256" key="2">
    <source>
        <dbReference type="ARBA" id="ARBA00022741"/>
    </source>
</evidence>
<dbReference type="InterPro" id="IPR036028">
    <property type="entry name" value="SH3-like_dom_sf"/>
</dbReference>
<keyword evidence="2 7" id="KW-0547">Nucleotide-binding</keyword>
<dbReference type="SUPFAM" id="SSF55550">
    <property type="entry name" value="SH2 domain"/>
    <property type="match status" value="2"/>
</dbReference>
<dbReference type="STRING" id="2018661.A0A2A2K1E0"/>
<feature type="domain" description="SH2" evidence="9">
    <location>
        <begin position="563"/>
        <end position="655"/>
    </location>
</feature>
<dbReference type="PRINTS" id="PR00109">
    <property type="entry name" value="TYRKINASE"/>
</dbReference>
<dbReference type="InterPro" id="IPR000719">
    <property type="entry name" value="Prot_kinase_dom"/>
</dbReference>
<dbReference type="Pfam" id="PF00017">
    <property type="entry name" value="SH2"/>
    <property type="match status" value="1"/>
</dbReference>
<evidence type="ECO:0000313" key="11">
    <source>
        <dbReference type="EMBL" id="PAV67738.1"/>
    </source>
</evidence>
<keyword evidence="4 7" id="KW-0067">ATP-binding</keyword>
<feature type="region of interest" description="Disordered" evidence="8">
    <location>
        <begin position="375"/>
        <end position="395"/>
    </location>
</feature>
<comment type="similarity">
    <text evidence="7">Belongs to the protein kinase superfamily. Tyr protein kinase family.</text>
</comment>
<dbReference type="EC" id="2.7.10.2" evidence="7"/>
<proteinExistence type="inferred from homology"/>
<dbReference type="SUPFAM" id="SSF50044">
    <property type="entry name" value="SH3-domain"/>
    <property type="match status" value="1"/>
</dbReference>